<dbReference type="InterPro" id="IPR044953">
    <property type="entry name" value="At1g04390-like"/>
</dbReference>
<evidence type="ECO:0000259" key="1">
    <source>
        <dbReference type="Pfam" id="PF26522"/>
    </source>
</evidence>
<comment type="caution">
    <text evidence="2">The sequence shown here is derived from an EMBL/GenBank/DDBJ whole genome shotgun (WGS) entry which is preliminary data.</text>
</comment>
<dbReference type="EMBL" id="CM035412">
    <property type="protein sequence ID" value="KAH7433985.1"/>
    <property type="molecule type" value="Genomic_DNA"/>
</dbReference>
<dbReference type="PANTHER" id="PTHR35918">
    <property type="entry name" value="OS06G0674800 PROTEIN"/>
    <property type="match status" value="1"/>
</dbReference>
<dbReference type="AlphaFoldDB" id="A0A8T2UKJ3"/>
<proteinExistence type="predicted"/>
<dbReference type="InterPro" id="IPR059007">
    <property type="entry name" value="ARM_At1g04390"/>
</dbReference>
<protein>
    <recommendedName>
        <fullName evidence="1">At1g04390 ARM repeat domain-containing protein</fullName>
    </recommendedName>
</protein>
<dbReference type="Proteomes" id="UP000825935">
    <property type="component" value="Chromosome 7"/>
</dbReference>
<gene>
    <name evidence="2" type="ORF">KP509_07G096000</name>
</gene>
<sequence length="440" mass="48666">MSAASPTKAQEDRLRRVLSLGLKACTTRQKSLNGSFCFLSKPMPHTRRYKTWWNTDAEVQGQAIRAIQAFVSACKGRVQTIEKILLDDIISALEGLLKVAPEQLQSLAADITADILATSGSVFLGSRVQGLCASLVQLFSYTRSSSSCAVALRIMINDASKLSTNLDEKDFWAILKEGNILDIVRNRLQAHAVFDGEGVPAYVSLAELCTAILHWRSMERFNLGSNVKFRKCILHHARSSNEAVCCAALRLYAALALCGGVALLQIQDTEDLCRCLVANTEVSKSSNVRTEAFHLLSVLSRSINLGTYLSETVADTICTNINKTIMEQPLLSNTRWTPKTEKKLMEVVQAAKGLAYLPGSHHHSIGKTELTTSISALLLELYDIGSISYPKATKYDKMFAPHLWDALSWIFIYAPAENEEAYRRISQQDGLLSKLINFAW</sequence>
<dbReference type="InterPro" id="IPR016024">
    <property type="entry name" value="ARM-type_fold"/>
</dbReference>
<name>A0A8T2UKJ3_CERRI</name>
<dbReference type="OrthoDB" id="418748at2759"/>
<evidence type="ECO:0000313" key="3">
    <source>
        <dbReference type="Proteomes" id="UP000825935"/>
    </source>
</evidence>
<feature type="domain" description="At1g04390 ARM repeat" evidence="1">
    <location>
        <begin position="142"/>
        <end position="258"/>
    </location>
</feature>
<dbReference type="SUPFAM" id="SSF48371">
    <property type="entry name" value="ARM repeat"/>
    <property type="match status" value="1"/>
</dbReference>
<organism evidence="2 3">
    <name type="scientific">Ceratopteris richardii</name>
    <name type="common">Triangle waterfern</name>
    <dbReference type="NCBI Taxonomy" id="49495"/>
    <lineage>
        <taxon>Eukaryota</taxon>
        <taxon>Viridiplantae</taxon>
        <taxon>Streptophyta</taxon>
        <taxon>Embryophyta</taxon>
        <taxon>Tracheophyta</taxon>
        <taxon>Polypodiopsida</taxon>
        <taxon>Polypodiidae</taxon>
        <taxon>Polypodiales</taxon>
        <taxon>Pteridineae</taxon>
        <taxon>Pteridaceae</taxon>
        <taxon>Parkerioideae</taxon>
        <taxon>Ceratopteris</taxon>
    </lineage>
</organism>
<accession>A0A8T2UKJ3</accession>
<reference evidence="2" key="1">
    <citation type="submission" date="2021-08" db="EMBL/GenBank/DDBJ databases">
        <title>WGS assembly of Ceratopteris richardii.</title>
        <authorList>
            <person name="Marchant D.B."/>
            <person name="Chen G."/>
            <person name="Jenkins J."/>
            <person name="Shu S."/>
            <person name="Leebens-Mack J."/>
            <person name="Grimwood J."/>
            <person name="Schmutz J."/>
            <person name="Soltis P."/>
            <person name="Soltis D."/>
            <person name="Chen Z.-H."/>
        </authorList>
    </citation>
    <scope>NUCLEOTIDE SEQUENCE</scope>
    <source>
        <strain evidence="2">Whitten #5841</strain>
        <tissue evidence="2">Leaf</tissue>
    </source>
</reference>
<keyword evidence="3" id="KW-1185">Reference proteome</keyword>
<dbReference type="PANTHER" id="PTHR35918:SF1">
    <property type="entry name" value="BTB DOMAIN-CONTAINING PROTEIN"/>
    <property type="match status" value="1"/>
</dbReference>
<dbReference type="Pfam" id="PF26522">
    <property type="entry name" value="ARM_6"/>
    <property type="match status" value="1"/>
</dbReference>
<evidence type="ECO:0000313" key="2">
    <source>
        <dbReference type="EMBL" id="KAH7433985.1"/>
    </source>
</evidence>